<dbReference type="EMBL" id="JAUCBP010000012">
    <property type="protein sequence ID" value="MDM7861903.1"/>
    <property type="molecule type" value="Genomic_DNA"/>
</dbReference>
<feature type="domain" description="PAS" evidence="4">
    <location>
        <begin position="12"/>
        <end position="61"/>
    </location>
</feature>
<protein>
    <submittedName>
        <fullName evidence="6">PAS domain S-box protein</fullName>
    </submittedName>
</protein>
<dbReference type="Proteomes" id="UP001234343">
    <property type="component" value="Unassembled WGS sequence"/>
</dbReference>
<dbReference type="SUPFAM" id="SSF55785">
    <property type="entry name" value="PYP-like sensor domain (PAS domain)"/>
    <property type="match status" value="1"/>
</dbReference>
<comment type="caution">
    <text evidence="6">The sequence shown here is derived from an EMBL/GenBank/DDBJ whole genome shotgun (WGS) entry which is preliminary data.</text>
</comment>
<dbReference type="SMART" id="SM00086">
    <property type="entry name" value="PAC"/>
    <property type="match status" value="1"/>
</dbReference>
<dbReference type="InterPro" id="IPR035965">
    <property type="entry name" value="PAS-like_dom_sf"/>
</dbReference>
<keyword evidence="7" id="KW-1185">Reference proteome</keyword>
<dbReference type="SMART" id="SM00091">
    <property type="entry name" value="PAS"/>
    <property type="match status" value="1"/>
</dbReference>
<dbReference type="PROSITE" id="PS50112">
    <property type="entry name" value="PAS"/>
    <property type="match status" value="1"/>
</dbReference>
<name>A0ABT7T0F9_9ALTE</name>
<dbReference type="PANTHER" id="PTHR47429">
    <property type="entry name" value="PROTEIN TWIN LOV 1"/>
    <property type="match status" value="1"/>
</dbReference>
<keyword evidence="1" id="KW-0285">Flavoprotein</keyword>
<evidence type="ECO:0000313" key="6">
    <source>
        <dbReference type="EMBL" id="MDM7861903.1"/>
    </source>
</evidence>
<accession>A0ABT7T0F9</accession>
<dbReference type="RefSeq" id="WP_289366590.1">
    <property type="nucleotide sequence ID" value="NZ_JAUCBP010000012.1"/>
</dbReference>
<dbReference type="Gene3D" id="3.30.450.20">
    <property type="entry name" value="PAS domain"/>
    <property type="match status" value="1"/>
</dbReference>
<evidence type="ECO:0000259" key="4">
    <source>
        <dbReference type="PROSITE" id="PS50112"/>
    </source>
</evidence>
<feature type="domain" description="PAC" evidence="5">
    <location>
        <begin position="86"/>
        <end position="140"/>
    </location>
</feature>
<dbReference type="NCBIfam" id="TIGR00229">
    <property type="entry name" value="sensory_box"/>
    <property type="match status" value="1"/>
</dbReference>
<keyword evidence="3" id="KW-0157">Chromophore</keyword>
<evidence type="ECO:0000256" key="3">
    <source>
        <dbReference type="ARBA" id="ARBA00022991"/>
    </source>
</evidence>
<dbReference type="CDD" id="cd00130">
    <property type="entry name" value="PAS"/>
    <property type="match status" value="1"/>
</dbReference>
<dbReference type="InterPro" id="IPR001610">
    <property type="entry name" value="PAC"/>
</dbReference>
<gene>
    <name evidence="6" type="ORF">QTP81_14970</name>
</gene>
<dbReference type="InterPro" id="IPR000014">
    <property type="entry name" value="PAS"/>
</dbReference>
<dbReference type="PROSITE" id="PS50113">
    <property type="entry name" value="PAC"/>
    <property type="match status" value="1"/>
</dbReference>
<proteinExistence type="predicted"/>
<evidence type="ECO:0000259" key="5">
    <source>
        <dbReference type="PROSITE" id="PS50113"/>
    </source>
</evidence>
<sequence length="362" mass="41486">MNATDPFDGKEIDSLFKTVLEHSFEAIVITDAVVNRNNIIYANDKFCQMTGYQRNELYGKNPRILQGKRSNIKVIKRLKQAISSFTPFVGATFNYRKDGSVYPVQWNVYPVFNAQGEAQYFVSIQQDLSALRSSLARLKSSSEHFKNFLNELITQGEALEKHIETAKQDIIENSELLFQYVRKPDNKEESLIDDFFDFDDVAQNSASQKIERERISAADFRASSELDPDIVKDIIDLSYNLTHIVEIESLVDINEVRRKEFVTDLQELANAIFYVEEFLEISISMSELAVAMMHIADKPYDIIVAEAINGLIGDLGNWVQQVFIDCSSNDIHWLDDSIIGSCSQLMVFCRIDDHDNEEDELW</sequence>
<dbReference type="InterPro" id="IPR000700">
    <property type="entry name" value="PAS-assoc_C"/>
</dbReference>
<evidence type="ECO:0000256" key="1">
    <source>
        <dbReference type="ARBA" id="ARBA00022630"/>
    </source>
</evidence>
<keyword evidence="2" id="KW-0288">FMN</keyword>
<reference evidence="6 7" key="1">
    <citation type="submission" date="2023-06" db="EMBL/GenBank/DDBJ databases">
        <title>Alteromonas sp. ASW11-36 isolated from intertidal sand.</title>
        <authorList>
            <person name="Li Y."/>
        </authorList>
    </citation>
    <scope>NUCLEOTIDE SEQUENCE [LARGE SCALE GENOMIC DNA]</scope>
    <source>
        <strain evidence="6 7">ASW11-36</strain>
    </source>
</reference>
<evidence type="ECO:0000256" key="2">
    <source>
        <dbReference type="ARBA" id="ARBA00022643"/>
    </source>
</evidence>
<evidence type="ECO:0000313" key="7">
    <source>
        <dbReference type="Proteomes" id="UP001234343"/>
    </source>
</evidence>
<organism evidence="6 7">
    <name type="scientific">Alteromonas arenosi</name>
    <dbReference type="NCBI Taxonomy" id="3055817"/>
    <lineage>
        <taxon>Bacteria</taxon>
        <taxon>Pseudomonadati</taxon>
        <taxon>Pseudomonadota</taxon>
        <taxon>Gammaproteobacteria</taxon>
        <taxon>Alteromonadales</taxon>
        <taxon>Alteromonadaceae</taxon>
        <taxon>Alteromonas/Salinimonas group</taxon>
        <taxon>Alteromonas</taxon>
    </lineage>
</organism>
<dbReference type="Pfam" id="PF13426">
    <property type="entry name" value="PAS_9"/>
    <property type="match status" value="1"/>
</dbReference>
<dbReference type="PANTHER" id="PTHR47429:SF2">
    <property type="entry name" value="PROTEIN TWIN LOV 1"/>
    <property type="match status" value="1"/>
</dbReference>